<comment type="caution">
    <text evidence="2">The sequence shown here is derived from an EMBL/GenBank/DDBJ whole genome shotgun (WGS) entry which is preliminary data.</text>
</comment>
<organism evidence="2 3">
    <name type="scientific">Photobacterium halotolerans</name>
    <dbReference type="NCBI Taxonomy" id="265726"/>
    <lineage>
        <taxon>Bacteria</taxon>
        <taxon>Pseudomonadati</taxon>
        <taxon>Pseudomonadota</taxon>
        <taxon>Gammaproteobacteria</taxon>
        <taxon>Vibrionales</taxon>
        <taxon>Vibrionaceae</taxon>
        <taxon>Photobacterium</taxon>
    </lineage>
</organism>
<proteinExistence type="predicted"/>
<gene>
    <name evidence="2" type="ORF">KY46_03670</name>
</gene>
<accession>A0A0F5VGF4</accession>
<dbReference type="RefSeq" id="WP_046219272.1">
    <property type="nucleotide sequence ID" value="NZ_JWYV01000002.1"/>
</dbReference>
<dbReference type="PATRIC" id="fig|265726.11.peg.2082"/>
<dbReference type="Proteomes" id="UP000033633">
    <property type="component" value="Unassembled WGS sequence"/>
</dbReference>
<reference evidence="2 3" key="1">
    <citation type="submission" date="2014-12" db="EMBL/GenBank/DDBJ databases">
        <title>Mercury Reductase activity and rhizosphere competence traits in the genome of root associated Photobacterium halotolerans MELD1.</title>
        <authorList>
            <person name="Mathew D.C."/>
            <person name="Huang C.-C."/>
        </authorList>
    </citation>
    <scope>NUCLEOTIDE SEQUENCE [LARGE SCALE GENOMIC DNA]</scope>
    <source>
        <strain evidence="2 3">MELD1</strain>
    </source>
</reference>
<keyword evidence="3" id="KW-1185">Reference proteome</keyword>
<dbReference type="AlphaFoldDB" id="A0A0F5VGF4"/>
<evidence type="ECO:0000313" key="3">
    <source>
        <dbReference type="Proteomes" id="UP000033633"/>
    </source>
</evidence>
<name>A0A0F5VGF4_9GAMM</name>
<feature type="region of interest" description="Disordered" evidence="1">
    <location>
        <begin position="63"/>
        <end position="88"/>
    </location>
</feature>
<dbReference type="EMBL" id="JWYV01000002">
    <property type="protein sequence ID" value="KKD00907.1"/>
    <property type="molecule type" value="Genomic_DNA"/>
</dbReference>
<evidence type="ECO:0000313" key="2">
    <source>
        <dbReference type="EMBL" id="KKD00907.1"/>
    </source>
</evidence>
<dbReference type="OrthoDB" id="7068733at2"/>
<protein>
    <submittedName>
        <fullName evidence="2">Uncharacterized protein</fullName>
    </submittedName>
</protein>
<sequence>MSEDGKKERKWAANIAFVGDESKVKELIKYFKEEEAKGGISDFTRIDGPHERLQDLLSDRVNNLSISPPKQENVELPSPTPPTDESDTVVFKSDYEFDMPVDDYDEDVDD</sequence>
<evidence type="ECO:0000256" key="1">
    <source>
        <dbReference type="SAM" id="MobiDB-lite"/>
    </source>
</evidence>